<evidence type="ECO:0000256" key="6">
    <source>
        <dbReference type="ARBA" id="ARBA00022833"/>
    </source>
</evidence>
<dbReference type="Pfam" id="PF02578">
    <property type="entry name" value="Cu-oxidase_4"/>
    <property type="match status" value="1"/>
</dbReference>
<evidence type="ECO:0000313" key="11">
    <source>
        <dbReference type="EMBL" id="TDQ43556.1"/>
    </source>
</evidence>
<protein>
    <recommendedName>
        <fullName evidence="10">Purine nucleoside phosphorylase</fullName>
    </recommendedName>
</protein>
<evidence type="ECO:0000256" key="1">
    <source>
        <dbReference type="ARBA" id="ARBA00000553"/>
    </source>
</evidence>
<dbReference type="PANTHER" id="PTHR30616:SF2">
    <property type="entry name" value="PURINE NUCLEOSIDE PHOSPHORYLASE LACC1"/>
    <property type="match status" value="1"/>
</dbReference>
<comment type="catalytic activity">
    <reaction evidence="9">
        <text>S-methyl-5'-thioadenosine + phosphate = 5-(methylsulfanyl)-alpha-D-ribose 1-phosphate + adenine</text>
        <dbReference type="Rhea" id="RHEA:11852"/>
        <dbReference type="ChEBI" id="CHEBI:16708"/>
        <dbReference type="ChEBI" id="CHEBI:17509"/>
        <dbReference type="ChEBI" id="CHEBI:43474"/>
        <dbReference type="ChEBI" id="CHEBI:58533"/>
        <dbReference type="EC" id="2.4.2.28"/>
    </reaction>
    <physiologicalReaction direction="left-to-right" evidence="9">
        <dbReference type="Rhea" id="RHEA:11853"/>
    </physiologicalReaction>
</comment>
<dbReference type="GO" id="GO:0017061">
    <property type="term" value="F:S-methyl-5-thioadenosine phosphorylase activity"/>
    <property type="evidence" value="ECO:0007669"/>
    <property type="project" value="UniProtKB-EC"/>
</dbReference>
<evidence type="ECO:0000256" key="4">
    <source>
        <dbReference type="ARBA" id="ARBA00022723"/>
    </source>
</evidence>
<dbReference type="CDD" id="cd16833">
    <property type="entry name" value="YfiH"/>
    <property type="match status" value="1"/>
</dbReference>
<comment type="catalytic activity">
    <reaction evidence="1">
        <text>inosine + phosphate = alpha-D-ribose 1-phosphate + hypoxanthine</text>
        <dbReference type="Rhea" id="RHEA:27646"/>
        <dbReference type="ChEBI" id="CHEBI:17368"/>
        <dbReference type="ChEBI" id="CHEBI:17596"/>
        <dbReference type="ChEBI" id="CHEBI:43474"/>
        <dbReference type="ChEBI" id="CHEBI:57720"/>
        <dbReference type="EC" id="2.4.2.1"/>
    </reaction>
    <physiologicalReaction direction="left-to-right" evidence="1">
        <dbReference type="Rhea" id="RHEA:27647"/>
    </physiologicalReaction>
</comment>
<evidence type="ECO:0000256" key="8">
    <source>
        <dbReference type="ARBA" id="ARBA00048968"/>
    </source>
</evidence>
<evidence type="ECO:0000256" key="10">
    <source>
        <dbReference type="RuleBase" id="RU361274"/>
    </source>
</evidence>
<evidence type="ECO:0000256" key="5">
    <source>
        <dbReference type="ARBA" id="ARBA00022801"/>
    </source>
</evidence>
<keyword evidence="12" id="KW-1185">Reference proteome</keyword>
<comment type="caution">
    <text evidence="11">The sequence shown here is derived from an EMBL/GenBank/DDBJ whole genome shotgun (WGS) entry which is preliminary data.</text>
</comment>
<comment type="similarity">
    <text evidence="2 10">Belongs to the purine nucleoside phosphorylase YfiH/LACC1 family.</text>
</comment>
<organism evidence="11 12">
    <name type="scientific">Tepidicella xavieri</name>
    <dbReference type="NCBI Taxonomy" id="360241"/>
    <lineage>
        <taxon>Bacteria</taxon>
        <taxon>Pseudomonadati</taxon>
        <taxon>Pseudomonadota</taxon>
        <taxon>Betaproteobacteria</taxon>
        <taxon>Burkholderiales</taxon>
        <taxon>Tepidicella</taxon>
    </lineage>
</organism>
<keyword evidence="3" id="KW-0808">Transferase</keyword>
<evidence type="ECO:0000256" key="9">
    <source>
        <dbReference type="ARBA" id="ARBA00049893"/>
    </source>
</evidence>
<dbReference type="InterPro" id="IPR011324">
    <property type="entry name" value="Cytotoxic_necrot_fac-like_cat"/>
</dbReference>
<proteinExistence type="inferred from homology"/>
<dbReference type="RefSeq" id="WP_133596982.1">
    <property type="nucleotide sequence ID" value="NZ_SNYL01000006.1"/>
</dbReference>
<name>A0A4R6UCD8_9BURK</name>
<dbReference type="GO" id="GO:0016787">
    <property type="term" value="F:hydrolase activity"/>
    <property type="evidence" value="ECO:0007669"/>
    <property type="project" value="UniProtKB-KW"/>
</dbReference>
<reference evidence="11 12" key="1">
    <citation type="submission" date="2019-03" db="EMBL/GenBank/DDBJ databases">
        <title>Genomic Encyclopedia of Type Strains, Phase IV (KMG-IV): sequencing the most valuable type-strain genomes for metagenomic binning, comparative biology and taxonomic classification.</title>
        <authorList>
            <person name="Goeker M."/>
        </authorList>
    </citation>
    <scope>NUCLEOTIDE SEQUENCE [LARGE SCALE GENOMIC DNA]</scope>
    <source>
        <strain evidence="11 12">DSM 19605</strain>
    </source>
</reference>
<dbReference type="AlphaFoldDB" id="A0A4R6UCD8"/>
<dbReference type="InterPro" id="IPR038371">
    <property type="entry name" value="Cu_polyphenol_OxRdtase_sf"/>
</dbReference>
<dbReference type="SUPFAM" id="SSF64438">
    <property type="entry name" value="CNF1/YfiH-like putative cysteine hydrolases"/>
    <property type="match status" value="1"/>
</dbReference>
<evidence type="ECO:0000256" key="2">
    <source>
        <dbReference type="ARBA" id="ARBA00007353"/>
    </source>
</evidence>
<dbReference type="GO" id="GO:0005507">
    <property type="term" value="F:copper ion binding"/>
    <property type="evidence" value="ECO:0007669"/>
    <property type="project" value="TreeGrafter"/>
</dbReference>
<dbReference type="EMBL" id="SNYL01000006">
    <property type="protein sequence ID" value="TDQ43556.1"/>
    <property type="molecule type" value="Genomic_DNA"/>
</dbReference>
<keyword evidence="5" id="KW-0378">Hydrolase</keyword>
<dbReference type="InterPro" id="IPR003730">
    <property type="entry name" value="Cu_polyphenol_OxRdtase"/>
</dbReference>
<evidence type="ECO:0000256" key="7">
    <source>
        <dbReference type="ARBA" id="ARBA00047989"/>
    </source>
</evidence>
<comment type="catalytic activity">
    <reaction evidence="7">
        <text>adenosine + H2O + H(+) = inosine + NH4(+)</text>
        <dbReference type="Rhea" id="RHEA:24408"/>
        <dbReference type="ChEBI" id="CHEBI:15377"/>
        <dbReference type="ChEBI" id="CHEBI:15378"/>
        <dbReference type="ChEBI" id="CHEBI:16335"/>
        <dbReference type="ChEBI" id="CHEBI:17596"/>
        <dbReference type="ChEBI" id="CHEBI:28938"/>
        <dbReference type="EC" id="3.5.4.4"/>
    </reaction>
    <physiologicalReaction direction="left-to-right" evidence="7">
        <dbReference type="Rhea" id="RHEA:24409"/>
    </physiologicalReaction>
</comment>
<accession>A0A4R6UCD8</accession>
<keyword evidence="6" id="KW-0862">Zinc</keyword>
<evidence type="ECO:0000313" key="12">
    <source>
        <dbReference type="Proteomes" id="UP000295510"/>
    </source>
</evidence>
<dbReference type="Gene3D" id="3.60.140.10">
    <property type="entry name" value="CNF1/YfiH-like putative cysteine hydrolases"/>
    <property type="match status" value="1"/>
</dbReference>
<dbReference type="Proteomes" id="UP000295510">
    <property type="component" value="Unassembled WGS sequence"/>
</dbReference>
<sequence>MPSAERLLPACPPAQADWPAGVQAVCTERAGGHSRGPWEGLNLGDHVGDDPLAVAANRRWLAQSLGVRPVFLKQVHGLSVCRLLAQTPDGTVADACWTDVPGLACTVMVADCLPVLLASADGRSVAAAHAGWRGLAGHDGQGILEALCAQWPAAHDRADRAAMTVWLGPCIGPQHFEVGQEVHQAFVAADEGAAACFRPGVPAADGTQRHWADLPALARRRLQRLGFERVTGNDGGPAWCTVSQPSRFFSHRRDTARLGGSGRMAALIWRSV</sequence>
<dbReference type="PANTHER" id="PTHR30616">
    <property type="entry name" value="UNCHARACTERIZED PROTEIN YFIH"/>
    <property type="match status" value="1"/>
</dbReference>
<dbReference type="OrthoDB" id="4279at2"/>
<gene>
    <name evidence="11" type="ORF">DFR43_106129</name>
</gene>
<keyword evidence="4" id="KW-0479">Metal-binding</keyword>
<comment type="catalytic activity">
    <reaction evidence="8">
        <text>adenosine + phosphate = alpha-D-ribose 1-phosphate + adenine</text>
        <dbReference type="Rhea" id="RHEA:27642"/>
        <dbReference type="ChEBI" id="CHEBI:16335"/>
        <dbReference type="ChEBI" id="CHEBI:16708"/>
        <dbReference type="ChEBI" id="CHEBI:43474"/>
        <dbReference type="ChEBI" id="CHEBI:57720"/>
        <dbReference type="EC" id="2.4.2.1"/>
    </reaction>
    <physiologicalReaction direction="left-to-right" evidence="8">
        <dbReference type="Rhea" id="RHEA:27643"/>
    </physiologicalReaction>
</comment>
<evidence type="ECO:0000256" key="3">
    <source>
        <dbReference type="ARBA" id="ARBA00022679"/>
    </source>
</evidence>
<dbReference type="NCBIfam" id="TIGR00726">
    <property type="entry name" value="peptidoglycan editing factor PgeF"/>
    <property type="match status" value="1"/>
</dbReference>